<proteinExistence type="predicted"/>
<comment type="caution">
    <text evidence="2">The sequence shown here is derived from an EMBL/GenBank/DDBJ whole genome shotgun (WGS) entry which is preliminary data.</text>
</comment>
<evidence type="ECO:0000313" key="2">
    <source>
        <dbReference type="EMBL" id="VTJ88387.1"/>
    </source>
</evidence>
<dbReference type="AlphaFoldDB" id="A0A5E4D2J6"/>
<feature type="region of interest" description="Disordered" evidence="1">
    <location>
        <begin position="143"/>
        <end position="167"/>
    </location>
</feature>
<name>A0A5E4D2J6_MARMO</name>
<dbReference type="Proteomes" id="UP000335636">
    <property type="component" value="Unassembled WGS sequence"/>
</dbReference>
<organism evidence="2 3">
    <name type="scientific">Marmota monax</name>
    <name type="common">Woodchuck</name>
    <dbReference type="NCBI Taxonomy" id="9995"/>
    <lineage>
        <taxon>Eukaryota</taxon>
        <taxon>Metazoa</taxon>
        <taxon>Chordata</taxon>
        <taxon>Craniata</taxon>
        <taxon>Vertebrata</taxon>
        <taxon>Euteleostomi</taxon>
        <taxon>Mammalia</taxon>
        <taxon>Eutheria</taxon>
        <taxon>Euarchontoglires</taxon>
        <taxon>Glires</taxon>
        <taxon>Rodentia</taxon>
        <taxon>Sciuromorpha</taxon>
        <taxon>Sciuridae</taxon>
        <taxon>Xerinae</taxon>
        <taxon>Marmotini</taxon>
        <taxon>Marmota</taxon>
    </lineage>
</organism>
<protein>
    <submittedName>
        <fullName evidence="2">Uncharacterized protein</fullName>
    </submittedName>
</protein>
<dbReference type="EMBL" id="CABDUW010002931">
    <property type="protein sequence ID" value="VTJ88387.1"/>
    <property type="molecule type" value="Genomic_DNA"/>
</dbReference>
<keyword evidence="3" id="KW-1185">Reference proteome</keyword>
<accession>A0A5E4D2J6</accession>
<gene>
    <name evidence="2" type="ORF">MONAX_5E012147</name>
</gene>
<sequence>MVPVCGGILSAAESDAAPARCGSEFKSGLLPMEHDKDLGRIELPIAEPFLGGHRVGGCAGCGEPPGTGSTHRRWTGKIHTVGLGFAPKYEELCCADTAQSPQAQAPELAASRVLPRSLGVLFHRVLQGGRGSRGARPPVRAAEIGGGGHVGGHVLPRAPSKRKWGLV</sequence>
<reference evidence="2" key="1">
    <citation type="submission" date="2019-04" db="EMBL/GenBank/DDBJ databases">
        <authorList>
            <person name="Alioto T."/>
            <person name="Alioto T."/>
        </authorList>
    </citation>
    <scope>NUCLEOTIDE SEQUENCE [LARGE SCALE GENOMIC DNA]</scope>
</reference>
<evidence type="ECO:0000313" key="3">
    <source>
        <dbReference type="Proteomes" id="UP000335636"/>
    </source>
</evidence>
<evidence type="ECO:0000256" key="1">
    <source>
        <dbReference type="SAM" id="MobiDB-lite"/>
    </source>
</evidence>